<dbReference type="SMART" id="SM00044">
    <property type="entry name" value="CYCc"/>
    <property type="match status" value="1"/>
</dbReference>
<feature type="transmembrane region" description="Helical" evidence="9">
    <location>
        <begin position="351"/>
        <end position="373"/>
    </location>
</feature>
<dbReference type="PANTHER" id="PTHR11920">
    <property type="entry name" value="GUANYLYL CYCLASE"/>
    <property type="match status" value="1"/>
</dbReference>
<keyword evidence="5 9" id="KW-0472">Membrane</keyword>
<dbReference type="Proteomes" id="UP000722791">
    <property type="component" value="Unassembled WGS sequence"/>
</dbReference>
<evidence type="ECO:0000313" key="10">
    <source>
        <dbReference type="EMBL" id="GIL99947.1"/>
    </source>
</evidence>
<evidence type="ECO:0000256" key="9">
    <source>
        <dbReference type="SAM" id="Phobius"/>
    </source>
</evidence>
<organism evidence="10 11">
    <name type="scientific">Volvox reticuliferus</name>
    <dbReference type="NCBI Taxonomy" id="1737510"/>
    <lineage>
        <taxon>Eukaryota</taxon>
        <taxon>Viridiplantae</taxon>
        <taxon>Chlorophyta</taxon>
        <taxon>core chlorophytes</taxon>
        <taxon>Chlorophyceae</taxon>
        <taxon>CS clade</taxon>
        <taxon>Chlamydomonadales</taxon>
        <taxon>Volvocaceae</taxon>
        <taxon>Volvox</taxon>
    </lineage>
</organism>
<feature type="compositionally biased region" description="Pro residues" evidence="8">
    <location>
        <begin position="757"/>
        <end position="777"/>
    </location>
</feature>
<dbReference type="PROSITE" id="PS50839">
    <property type="entry name" value="CHASE"/>
    <property type="match status" value="1"/>
</dbReference>
<reference evidence="10" key="1">
    <citation type="journal article" date="2021" name="Proc. Natl. Acad. Sci. U.S.A.">
        <title>Three genomes in the algal genus Volvox reveal the fate of a haploid sex-determining region after a transition to homothallism.</title>
        <authorList>
            <person name="Yamamoto K."/>
            <person name="Hamaji T."/>
            <person name="Kawai-Toyooka H."/>
            <person name="Matsuzaki R."/>
            <person name="Takahashi F."/>
            <person name="Nishimura Y."/>
            <person name="Kawachi M."/>
            <person name="Noguchi H."/>
            <person name="Minakuchi Y."/>
            <person name="Umen J.G."/>
            <person name="Toyoda A."/>
            <person name="Nozaki H."/>
        </authorList>
    </citation>
    <scope>NUCLEOTIDE SEQUENCE</scope>
    <source>
        <strain evidence="10">NIES-3785</strain>
    </source>
</reference>
<evidence type="ECO:0000256" key="4">
    <source>
        <dbReference type="ARBA" id="ARBA00022989"/>
    </source>
</evidence>
<dbReference type="InterPro" id="IPR050401">
    <property type="entry name" value="Cyclic_nucleotide_synthase"/>
</dbReference>
<name>A0A8J4FIZ3_9CHLO</name>
<dbReference type="OrthoDB" id="60033at2759"/>
<dbReference type="PROSITE" id="PS00452">
    <property type="entry name" value="GUANYLATE_CYCLASE_1"/>
    <property type="match status" value="1"/>
</dbReference>
<dbReference type="PANTHER" id="PTHR11920:SF335">
    <property type="entry name" value="GUANYLATE CYCLASE"/>
    <property type="match status" value="1"/>
</dbReference>
<dbReference type="SUPFAM" id="SSF55073">
    <property type="entry name" value="Nucleotide cyclase"/>
    <property type="match status" value="1"/>
</dbReference>
<evidence type="ECO:0000256" key="5">
    <source>
        <dbReference type="ARBA" id="ARBA00023136"/>
    </source>
</evidence>
<feature type="region of interest" description="Disordered" evidence="8">
    <location>
        <begin position="754"/>
        <end position="831"/>
    </location>
</feature>
<evidence type="ECO:0000256" key="8">
    <source>
        <dbReference type="SAM" id="MobiDB-lite"/>
    </source>
</evidence>
<protein>
    <submittedName>
        <fullName evidence="10">Uncharacterized protein</fullName>
    </submittedName>
</protein>
<keyword evidence="2 9" id="KW-0812">Transmembrane</keyword>
<dbReference type="GO" id="GO:0000166">
    <property type="term" value="F:nucleotide binding"/>
    <property type="evidence" value="ECO:0007669"/>
    <property type="project" value="UniProtKB-KW"/>
</dbReference>
<evidence type="ECO:0000256" key="2">
    <source>
        <dbReference type="ARBA" id="ARBA00022692"/>
    </source>
</evidence>
<evidence type="ECO:0000256" key="6">
    <source>
        <dbReference type="ARBA" id="ARBA00023239"/>
    </source>
</evidence>
<evidence type="ECO:0000256" key="1">
    <source>
        <dbReference type="ARBA" id="ARBA00004370"/>
    </source>
</evidence>
<dbReference type="InterPro" id="IPR029787">
    <property type="entry name" value="Nucleotide_cyclase"/>
</dbReference>
<dbReference type="FunFam" id="3.30.70.1230:FF:000030">
    <property type="entry name" value="Si:ch211-215j19.12"/>
    <property type="match status" value="1"/>
</dbReference>
<dbReference type="InterPro" id="IPR018297">
    <property type="entry name" value="A/G_cyclase_CS"/>
</dbReference>
<dbReference type="InterPro" id="IPR006189">
    <property type="entry name" value="CHASE_dom"/>
</dbReference>
<proteinExistence type="inferred from homology"/>
<keyword evidence="6 7" id="KW-0456">Lyase</keyword>
<feature type="transmembrane region" description="Helical" evidence="9">
    <location>
        <begin position="494"/>
        <end position="513"/>
    </location>
</feature>
<comment type="caution">
    <text evidence="10">The sequence shown here is derived from an EMBL/GenBank/DDBJ whole genome shotgun (WGS) entry which is preliminary data.</text>
</comment>
<dbReference type="AlphaFoldDB" id="A0A8J4FIZ3"/>
<evidence type="ECO:0000256" key="7">
    <source>
        <dbReference type="RuleBase" id="RU000405"/>
    </source>
</evidence>
<dbReference type="EMBL" id="BNCQ01000007">
    <property type="protein sequence ID" value="GIL99947.1"/>
    <property type="molecule type" value="Genomic_DNA"/>
</dbReference>
<dbReference type="GO" id="GO:0001653">
    <property type="term" value="F:peptide receptor activity"/>
    <property type="evidence" value="ECO:0007669"/>
    <property type="project" value="TreeGrafter"/>
</dbReference>
<dbReference type="GO" id="GO:0004016">
    <property type="term" value="F:adenylate cyclase activity"/>
    <property type="evidence" value="ECO:0007669"/>
    <property type="project" value="TreeGrafter"/>
</dbReference>
<accession>A0A8J4FIZ3</accession>
<feature type="region of interest" description="Disordered" evidence="8">
    <location>
        <begin position="1"/>
        <end position="37"/>
    </location>
</feature>
<dbReference type="Gene3D" id="3.30.70.1230">
    <property type="entry name" value="Nucleotide cyclase"/>
    <property type="match status" value="1"/>
</dbReference>
<sequence>MATAGYQAEDGDVTRTSSIKHLLENDRPPGSPVSRSSAPTSFSLLFGDVRQVIGGVGSGVRASVERSSRFLPLRQAIAMGTNGGPTQAECEDEELTVEQNGGAQENGSWVRSSLPIRTKYNEGESVIQESLGEEPSSKLQQQMEDSVAVEVSARSANGVRPRHSAITPAGPANKARKDDGFWDDFSQQLRQQQKIYLEVATRKWWILAIPLLLCLLLVALGVFGVVYASAHYTEQLRDYARGALASTAISTITGQLEIATFAVMTLSAYLTQHPNCTQLDQTYNKLGNVIFQWDAKQAVYQLQAMPAAVVKYIHPYPDLDLAQQLIGRDILKLPQYRNDTIKQIQKRDQRLLLGPYNLLEGFKAMFVTFAVFLPAPDPLYDWGCGVQPYECPPDTCWVADPETGGHLKLWGMATSIVRLDALKEGFGFQKYEEQGYRFRLMQMKDEINKEAIIDASSEEPKDPVRLTLRKYNLQWVFEVAPASGWVPLWRDPCIAAVVVGSVVVSALVLWLMLTREKHNRLLRAMLPRKVIQQLQKGQQTVVEEYHDPVTILFTDIVSYTEVASQLTPLQVVKLLNDLYTEFDALTDKHGVYKVETIGDAFMCVSGCPMREDPVKAALRMADMAQDMIALVERFVSRVSGEEMKVQIRIGLHSGSVVAGVIGQRMPRYCLFGDTVNTASRMESNSAPMSINVSCATAELLRAGGAVVVPYNPSTPSGPGMLCPMPLLAPSGTERHHFGSAESLRRVPSLLSSMPRPLLLPSPPPSLPPQLPPSPDCTPQPQQVPEHPHSQRCNYQQQQQQLQGQFGKRISKDGDNGYNGGSSSGSSGSSEGVAVSNPYILHSRGTVHIKGKGPMVCYWLGKPPYRGTN</sequence>
<evidence type="ECO:0000256" key="3">
    <source>
        <dbReference type="ARBA" id="ARBA00022741"/>
    </source>
</evidence>
<dbReference type="InterPro" id="IPR001054">
    <property type="entry name" value="A/G_cyclase"/>
</dbReference>
<dbReference type="GO" id="GO:0035556">
    <property type="term" value="P:intracellular signal transduction"/>
    <property type="evidence" value="ECO:0007669"/>
    <property type="project" value="InterPro"/>
</dbReference>
<gene>
    <name evidence="10" type="ORF">Vretimale_4984</name>
</gene>
<keyword evidence="3" id="KW-0547">Nucleotide-binding</keyword>
<dbReference type="PROSITE" id="PS50125">
    <property type="entry name" value="GUANYLATE_CYCLASE_2"/>
    <property type="match status" value="1"/>
</dbReference>
<keyword evidence="4 9" id="KW-1133">Transmembrane helix</keyword>
<evidence type="ECO:0000313" key="11">
    <source>
        <dbReference type="Proteomes" id="UP000722791"/>
    </source>
</evidence>
<dbReference type="Pfam" id="PF00211">
    <property type="entry name" value="Guanylate_cyc"/>
    <property type="match status" value="1"/>
</dbReference>
<dbReference type="GO" id="GO:0007168">
    <property type="term" value="P:receptor guanylyl cyclase signaling pathway"/>
    <property type="evidence" value="ECO:0007669"/>
    <property type="project" value="TreeGrafter"/>
</dbReference>
<dbReference type="GO" id="GO:0004383">
    <property type="term" value="F:guanylate cyclase activity"/>
    <property type="evidence" value="ECO:0007669"/>
    <property type="project" value="TreeGrafter"/>
</dbReference>
<dbReference type="CDD" id="cd07302">
    <property type="entry name" value="CHD"/>
    <property type="match status" value="1"/>
</dbReference>
<comment type="subcellular location">
    <subcellularLocation>
        <location evidence="1">Membrane</location>
    </subcellularLocation>
</comment>
<dbReference type="GO" id="GO:0005886">
    <property type="term" value="C:plasma membrane"/>
    <property type="evidence" value="ECO:0007669"/>
    <property type="project" value="TreeGrafter"/>
</dbReference>
<feature type="transmembrane region" description="Helical" evidence="9">
    <location>
        <begin position="204"/>
        <end position="228"/>
    </location>
</feature>
<feature type="compositionally biased region" description="Low complexity" evidence="8">
    <location>
        <begin position="795"/>
        <end position="804"/>
    </location>
</feature>
<comment type="similarity">
    <text evidence="7">Belongs to the adenylyl cyclase class-4/guanylyl cyclase family.</text>
</comment>